<feature type="compositionally biased region" description="Basic and acidic residues" evidence="1">
    <location>
        <begin position="186"/>
        <end position="216"/>
    </location>
</feature>
<sequence length="455" mass="49686">MELNELTTQPAEPPLPARRGSKRRAAPVSATREDEDFETQEPRKPSKRARTTDLVEEEVIDVEGDGEASIGEDETRFLSDSDDVNFPLTISRAASSSSVKSKGKRAAGAPASSSAPVSKKSKRAQVVWSDDEEEDTRRDAEYAEETMRADERDAYACSDDDFAPSPRRSVSKGKTSKAPAKGKARSSKEREKESRPVMVRDERKVAGPVAKAREAARGTPATPSVKGQSTDGPGTPLETPGAAPSTSTAAPADLFKDEPPPPPATTIPLPSFKRKLPTMKKNKPPAGASAANTPTQTPTAKPKPRPPPSDSAPKEQKPPDDGLPILKKTAQNTGKVEVDLSNKDVYASLFKAAGPSVPRSGVAQKEKEERRKELDRLRDADRARRQAEAEHVFDLRAQHDKIAAFEERLRARKSGAVYPNILGCAFRHEKEKETRRHQRVLAEENREKGELLEDE</sequence>
<organism evidence="2 3">
    <name type="scientific">Hericium alpestre</name>
    <dbReference type="NCBI Taxonomy" id="135208"/>
    <lineage>
        <taxon>Eukaryota</taxon>
        <taxon>Fungi</taxon>
        <taxon>Dikarya</taxon>
        <taxon>Basidiomycota</taxon>
        <taxon>Agaricomycotina</taxon>
        <taxon>Agaricomycetes</taxon>
        <taxon>Russulales</taxon>
        <taxon>Hericiaceae</taxon>
        <taxon>Hericium</taxon>
    </lineage>
</organism>
<comment type="caution">
    <text evidence="2">The sequence shown here is derived from an EMBL/GenBank/DDBJ whole genome shotgun (WGS) entry which is preliminary data.</text>
</comment>
<dbReference type="EMBL" id="SFCI01000282">
    <property type="protein sequence ID" value="TFY80837.1"/>
    <property type="molecule type" value="Genomic_DNA"/>
</dbReference>
<feature type="compositionally biased region" description="Basic residues" evidence="1">
    <location>
        <begin position="272"/>
        <end position="283"/>
    </location>
</feature>
<keyword evidence="3" id="KW-1185">Reference proteome</keyword>
<dbReference type="Proteomes" id="UP000298061">
    <property type="component" value="Unassembled WGS sequence"/>
</dbReference>
<feature type="compositionally biased region" description="Basic and acidic residues" evidence="1">
    <location>
        <begin position="364"/>
        <end position="382"/>
    </location>
</feature>
<feature type="compositionally biased region" description="Low complexity" evidence="1">
    <location>
        <begin position="288"/>
        <end position="300"/>
    </location>
</feature>
<dbReference type="STRING" id="135208.A0A4Z0A3D8"/>
<evidence type="ECO:0000313" key="2">
    <source>
        <dbReference type="EMBL" id="TFY80837.1"/>
    </source>
</evidence>
<gene>
    <name evidence="2" type="ORF">EWM64_g3181</name>
</gene>
<feature type="region of interest" description="Disordered" evidence="1">
    <location>
        <begin position="429"/>
        <end position="455"/>
    </location>
</feature>
<feature type="region of interest" description="Disordered" evidence="1">
    <location>
        <begin position="351"/>
        <end position="382"/>
    </location>
</feature>
<dbReference type="AlphaFoldDB" id="A0A4Z0A3D8"/>
<evidence type="ECO:0000256" key="1">
    <source>
        <dbReference type="SAM" id="MobiDB-lite"/>
    </source>
</evidence>
<evidence type="ECO:0000313" key="3">
    <source>
        <dbReference type="Proteomes" id="UP000298061"/>
    </source>
</evidence>
<feature type="compositionally biased region" description="Basic and acidic residues" evidence="1">
    <location>
        <begin position="135"/>
        <end position="154"/>
    </location>
</feature>
<feature type="region of interest" description="Disordered" evidence="1">
    <location>
        <begin position="1"/>
        <end position="339"/>
    </location>
</feature>
<feature type="compositionally biased region" description="Low complexity" evidence="1">
    <location>
        <begin position="242"/>
        <end position="252"/>
    </location>
</feature>
<accession>A0A4Z0A3D8</accession>
<reference evidence="2 3" key="1">
    <citation type="submission" date="2019-02" db="EMBL/GenBank/DDBJ databases">
        <title>Genome sequencing of the rare red list fungi Hericium alpestre (H. flagellum).</title>
        <authorList>
            <person name="Buettner E."/>
            <person name="Kellner H."/>
        </authorList>
    </citation>
    <scope>NUCLEOTIDE SEQUENCE [LARGE SCALE GENOMIC DNA]</scope>
    <source>
        <strain evidence="2 3">DSM 108284</strain>
    </source>
</reference>
<feature type="compositionally biased region" description="Basic residues" evidence="1">
    <location>
        <begin position="169"/>
        <end position="185"/>
    </location>
</feature>
<feature type="compositionally biased region" description="Polar residues" evidence="1">
    <location>
        <begin position="221"/>
        <end position="232"/>
    </location>
</feature>
<proteinExistence type="predicted"/>
<feature type="compositionally biased region" description="Acidic residues" evidence="1">
    <location>
        <begin position="54"/>
        <end position="72"/>
    </location>
</feature>
<name>A0A4Z0A3D8_9AGAM</name>
<protein>
    <submittedName>
        <fullName evidence="2">Uncharacterized protein</fullName>
    </submittedName>
</protein>
<feature type="compositionally biased region" description="Low complexity" evidence="1">
    <location>
        <begin position="91"/>
        <end position="118"/>
    </location>
</feature>
<dbReference type="OrthoDB" id="3362703at2759"/>
<feature type="compositionally biased region" description="Polar residues" evidence="1">
    <location>
        <begin position="1"/>
        <end position="10"/>
    </location>
</feature>